<proteinExistence type="predicted"/>
<name>A0A5E4EEX8_PRUDU</name>
<dbReference type="AlphaFoldDB" id="A0A5E4EEX8"/>
<feature type="domain" description="DUF3741" evidence="2">
    <location>
        <begin position="69"/>
        <end position="85"/>
    </location>
</feature>
<dbReference type="InParanoid" id="A0A5E4EEX8"/>
<dbReference type="Gramene" id="VVA14263">
    <property type="protein sequence ID" value="VVA14263"/>
    <property type="gene ID" value="Prudul26B022898"/>
</dbReference>
<organism evidence="3 4">
    <name type="scientific">Prunus dulcis</name>
    <name type="common">Almond</name>
    <name type="synonym">Amygdalus dulcis</name>
    <dbReference type="NCBI Taxonomy" id="3755"/>
    <lineage>
        <taxon>Eukaryota</taxon>
        <taxon>Viridiplantae</taxon>
        <taxon>Streptophyta</taxon>
        <taxon>Embryophyta</taxon>
        <taxon>Tracheophyta</taxon>
        <taxon>Spermatophyta</taxon>
        <taxon>Magnoliopsida</taxon>
        <taxon>eudicotyledons</taxon>
        <taxon>Gunneridae</taxon>
        <taxon>Pentapetalae</taxon>
        <taxon>rosids</taxon>
        <taxon>fabids</taxon>
        <taxon>Rosales</taxon>
        <taxon>Rosaceae</taxon>
        <taxon>Amygdaloideae</taxon>
        <taxon>Amygdaleae</taxon>
        <taxon>Prunus</taxon>
    </lineage>
</organism>
<dbReference type="Proteomes" id="UP000327085">
    <property type="component" value="Chromosome 6"/>
</dbReference>
<evidence type="ECO:0000313" key="3">
    <source>
        <dbReference type="EMBL" id="VVA14263.1"/>
    </source>
</evidence>
<evidence type="ECO:0000256" key="1">
    <source>
        <dbReference type="SAM" id="MobiDB-lite"/>
    </source>
</evidence>
<dbReference type="OMA" id="CVEFGQE"/>
<dbReference type="Pfam" id="PF14383">
    <property type="entry name" value="VARLMGL"/>
    <property type="match status" value="1"/>
</dbReference>
<dbReference type="InterPro" id="IPR032795">
    <property type="entry name" value="DUF3741-assoc"/>
</dbReference>
<reference evidence="4" key="1">
    <citation type="journal article" date="2020" name="Plant J.">
        <title>Transposons played a major role in the diversification between the closely related almond and peach genomes: results from the almond genome sequence.</title>
        <authorList>
            <person name="Alioto T."/>
            <person name="Alexiou K.G."/>
            <person name="Bardil A."/>
            <person name="Barteri F."/>
            <person name="Castanera R."/>
            <person name="Cruz F."/>
            <person name="Dhingra A."/>
            <person name="Duval H."/>
            <person name="Fernandez I Marti A."/>
            <person name="Frias L."/>
            <person name="Galan B."/>
            <person name="Garcia J.L."/>
            <person name="Howad W."/>
            <person name="Gomez-Garrido J."/>
            <person name="Gut M."/>
            <person name="Julca I."/>
            <person name="Morata J."/>
            <person name="Puigdomenech P."/>
            <person name="Ribeca P."/>
            <person name="Rubio Cabetas M.J."/>
            <person name="Vlasova A."/>
            <person name="Wirthensohn M."/>
            <person name="Garcia-Mas J."/>
            <person name="Gabaldon T."/>
            <person name="Casacuberta J.M."/>
            <person name="Arus P."/>
        </authorList>
    </citation>
    <scope>NUCLEOTIDE SEQUENCE [LARGE SCALE GENOMIC DNA]</scope>
    <source>
        <strain evidence="4">cv. Texas</strain>
    </source>
</reference>
<sequence>MSGSGRSSSSVNQSSDCFNGVLRRLLCSGSVPTHPTDQIAEPYTTQLTLLPEKPNPDLKIQSSASSVKPGIVARLMGLDSLPETNWVTKGRPDLVSRSRSVSFADYLMDFDLADQDRQHHHRRVRTSVSFREVPAALNHQKSPDFLLVYLDNVDKSMYLDNVDKSKDIGSKVKKFEMGFGELKQGKKEQRSRNKENSKRESDEIMKQKKKKEKMVAVKQNKKISKLKDEPRRECGAQSSKSKGLGYSVSPNKKTSYKNGGAANFKESSDRHQLKKTTQKKKAVEEPRIKKTNHQLAFAKEKEAAGFHGLENTSPVSVLYIDDMLIQHEAWLSGYSMPMDLNSNMKSSPKAPYIADPEVRTARRKDFEPTKDEDTRDYAELLASKIQRWTEEDLKESNWVAKNVSGFEAYEEICVEFEGLILDMLLRQAIDEFVQISHENLWPCSA</sequence>
<feature type="region of interest" description="Disordered" evidence="1">
    <location>
        <begin position="181"/>
        <end position="285"/>
    </location>
</feature>
<dbReference type="PANTHER" id="PTHR35499:SF4">
    <property type="entry name" value="ALC-INTERACTING PROTEIN 1"/>
    <property type="match status" value="1"/>
</dbReference>
<accession>A0A5E4EEX8</accession>
<dbReference type="PANTHER" id="PTHR35499">
    <property type="entry name" value="OS05G0128300 PROTEIN"/>
    <property type="match status" value="1"/>
</dbReference>
<evidence type="ECO:0000259" key="2">
    <source>
        <dbReference type="Pfam" id="PF14383"/>
    </source>
</evidence>
<feature type="compositionally biased region" description="Basic and acidic residues" evidence="1">
    <location>
        <begin position="225"/>
        <end position="234"/>
    </location>
</feature>
<protein>
    <submittedName>
        <fullName evidence="3">PREDICTED: B456_006G183100</fullName>
    </submittedName>
</protein>
<evidence type="ECO:0000313" key="4">
    <source>
        <dbReference type="Proteomes" id="UP000327085"/>
    </source>
</evidence>
<dbReference type="EMBL" id="CABIKO010000010">
    <property type="protein sequence ID" value="VVA14263.1"/>
    <property type="molecule type" value="Genomic_DNA"/>
</dbReference>
<dbReference type="FunCoup" id="A0A5E4EEX8">
    <property type="interactions" value="42"/>
</dbReference>
<gene>
    <name evidence="3" type="ORF">ALMOND_2B022898</name>
</gene>
<feature type="compositionally biased region" description="Polar residues" evidence="1">
    <location>
        <begin position="248"/>
        <end position="257"/>
    </location>
</feature>
<feature type="compositionally biased region" description="Basic and acidic residues" evidence="1">
    <location>
        <begin position="183"/>
        <end position="206"/>
    </location>
</feature>